<protein>
    <submittedName>
        <fullName evidence="3">Selenocysteine lyase/Cysteine desulfurase</fullName>
    </submittedName>
</protein>
<dbReference type="OrthoDB" id="513408at2"/>
<evidence type="ECO:0000313" key="4">
    <source>
        <dbReference type="Proteomes" id="UP000190774"/>
    </source>
</evidence>
<dbReference type="RefSeq" id="WP_078816070.1">
    <property type="nucleotide sequence ID" value="NZ_FUYE01000028.1"/>
</dbReference>
<evidence type="ECO:0000256" key="1">
    <source>
        <dbReference type="ARBA" id="ARBA00022898"/>
    </source>
</evidence>
<dbReference type="InterPro" id="IPR015422">
    <property type="entry name" value="PyrdxlP-dep_Trfase_small"/>
</dbReference>
<keyword evidence="1" id="KW-0663">Pyridoxal phosphate</keyword>
<gene>
    <name evidence="3" type="ORF">SAMN02745166_04961</name>
</gene>
<dbReference type="Proteomes" id="UP000190774">
    <property type="component" value="Unassembled WGS sequence"/>
</dbReference>
<evidence type="ECO:0000313" key="3">
    <source>
        <dbReference type="EMBL" id="SKB08557.1"/>
    </source>
</evidence>
<dbReference type="PANTHER" id="PTHR43586:SF15">
    <property type="entry name" value="BLR3095 PROTEIN"/>
    <property type="match status" value="1"/>
</dbReference>
<dbReference type="STRING" id="48467.SAMN02745166_04961"/>
<dbReference type="EMBL" id="FUYE01000028">
    <property type="protein sequence ID" value="SKB08557.1"/>
    <property type="molecule type" value="Genomic_DNA"/>
</dbReference>
<dbReference type="SUPFAM" id="SSF53383">
    <property type="entry name" value="PLP-dependent transferases"/>
    <property type="match status" value="1"/>
</dbReference>
<reference evidence="4" key="1">
    <citation type="submission" date="2017-02" db="EMBL/GenBank/DDBJ databases">
        <authorList>
            <person name="Varghese N."/>
            <person name="Submissions S."/>
        </authorList>
    </citation>
    <scope>NUCLEOTIDE SEQUENCE [LARGE SCALE GENOMIC DNA]</scope>
    <source>
        <strain evidence="4">ATCC 700200</strain>
    </source>
</reference>
<dbReference type="PANTHER" id="PTHR43586">
    <property type="entry name" value="CYSTEINE DESULFURASE"/>
    <property type="match status" value="1"/>
</dbReference>
<dbReference type="Pfam" id="PF00266">
    <property type="entry name" value="Aminotran_5"/>
    <property type="match status" value="1"/>
</dbReference>
<organism evidence="3 4">
    <name type="scientific">Prosthecobacter debontii</name>
    <dbReference type="NCBI Taxonomy" id="48467"/>
    <lineage>
        <taxon>Bacteria</taxon>
        <taxon>Pseudomonadati</taxon>
        <taxon>Verrucomicrobiota</taxon>
        <taxon>Verrucomicrobiia</taxon>
        <taxon>Verrucomicrobiales</taxon>
        <taxon>Verrucomicrobiaceae</taxon>
        <taxon>Prosthecobacter</taxon>
    </lineage>
</organism>
<dbReference type="InterPro" id="IPR015421">
    <property type="entry name" value="PyrdxlP-dep_Trfase_major"/>
</dbReference>
<sequence>MLTDLSRSRDFPSLHGLTYLNTAAESIPPLCVGEAIQAYWQDKQKGMRGRDGHFAAVEQCREVSARMLGMATDEVAFCSCSSEAYNLLASALNLAAEDEVVVTDLDFPAGATPWLRAVNAPQVKLWKATGGELQASDLEALLSERTRLVQVSLVSFYNGHRIDWQPLVQRVRERAPRALISVDVTQALGRVELKCPEADIVISSTHKWTLGVHGGCIIGVPRRNAEKLTTHAGGWYHLDNAFDHDRFDRAVPKLGALSFSVGMPNFAALYALNAALRYVDGIGVAAISAHADPLVQRLHAGLIDLGLKPMCPLHAERPTGIVAFMHERSAEIHAALERAEVHVMHSAGRIRLAVHGYNTAEDVERALEVLSSVK</sequence>
<accession>A0A1T4Z3D3</accession>
<proteinExistence type="predicted"/>
<dbReference type="AlphaFoldDB" id="A0A1T4Z3D3"/>
<keyword evidence="4" id="KW-1185">Reference proteome</keyword>
<dbReference type="Gene3D" id="3.90.1150.10">
    <property type="entry name" value="Aspartate Aminotransferase, domain 1"/>
    <property type="match status" value="1"/>
</dbReference>
<feature type="domain" description="Aminotransferase class V" evidence="2">
    <location>
        <begin position="19"/>
        <end position="365"/>
    </location>
</feature>
<keyword evidence="3" id="KW-0456">Lyase</keyword>
<dbReference type="GO" id="GO:0016829">
    <property type="term" value="F:lyase activity"/>
    <property type="evidence" value="ECO:0007669"/>
    <property type="project" value="UniProtKB-KW"/>
</dbReference>
<name>A0A1T4Z3D3_9BACT</name>
<evidence type="ECO:0000259" key="2">
    <source>
        <dbReference type="Pfam" id="PF00266"/>
    </source>
</evidence>
<dbReference type="Gene3D" id="3.40.640.10">
    <property type="entry name" value="Type I PLP-dependent aspartate aminotransferase-like (Major domain)"/>
    <property type="match status" value="1"/>
</dbReference>
<dbReference type="InterPro" id="IPR015424">
    <property type="entry name" value="PyrdxlP-dep_Trfase"/>
</dbReference>
<dbReference type="InterPro" id="IPR000192">
    <property type="entry name" value="Aminotrans_V_dom"/>
</dbReference>